<reference evidence="2 3" key="1">
    <citation type="submission" date="2020-07" db="EMBL/GenBank/DDBJ databases">
        <title>Sequencing the genomes of 1000 actinobacteria strains.</title>
        <authorList>
            <person name="Klenk H.-P."/>
        </authorList>
    </citation>
    <scope>NUCLEOTIDE SEQUENCE [LARGE SCALE GENOMIC DNA]</scope>
    <source>
        <strain evidence="2 3">DSM 43461</strain>
    </source>
</reference>
<dbReference type="AlphaFoldDB" id="A0A7Y9GC34"/>
<keyword evidence="1" id="KW-0472">Membrane</keyword>
<feature type="transmembrane region" description="Helical" evidence="1">
    <location>
        <begin position="132"/>
        <end position="149"/>
    </location>
</feature>
<name>A0A7Y9GC34_9ACTN</name>
<comment type="caution">
    <text evidence="2">The sequence shown here is derived from an EMBL/GenBank/DDBJ whole genome shotgun (WGS) entry which is preliminary data.</text>
</comment>
<sequence length="345" mass="36682">MKKSWGALAEALSLIIGLLGTACAARLYPEYSPVTVSALSSVLGAVFFSLTTPLWHKARERKEQTSETRWRWTHWKLAAFLLPTLVQGQLYQTALKRVGIGKAVAITTLGLLCVSAWRLAFPSGGPARLRHAVWPLIALAGIVLLTQPFSGGSDAWGLAAAGATSVIGGVSLIVTGKLSSLGALPRAIRLQRWTAALFVGIPILALSDDHWFTGRALSTMALASTLLIVGAWVHIYAYELADSDGVIGTASSLKPVLALFVGLVVVGQAPGLYGWIGSGLVVVASAAAVRLLSRANPRPIKDGAWKTRPGTGENNDGAWIPVHRAWTGGPRTWKQDEAVWKLHHA</sequence>
<evidence type="ECO:0000313" key="3">
    <source>
        <dbReference type="Proteomes" id="UP000591272"/>
    </source>
</evidence>
<dbReference type="RefSeq" id="WP_179834722.1">
    <property type="nucleotide sequence ID" value="NZ_BMRD01000024.1"/>
</dbReference>
<feature type="transmembrane region" description="Helical" evidence="1">
    <location>
        <begin position="245"/>
        <end position="266"/>
    </location>
</feature>
<dbReference type="Proteomes" id="UP000591272">
    <property type="component" value="Unassembled WGS sequence"/>
</dbReference>
<keyword evidence="1" id="KW-1133">Transmembrane helix</keyword>
<feature type="transmembrane region" description="Helical" evidence="1">
    <location>
        <begin position="155"/>
        <end position="178"/>
    </location>
</feature>
<keyword evidence="3" id="KW-1185">Reference proteome</keyword>
<dbReference type="EMBL" id="JACCBT010000001">
    <property type="protein sequence ID" value="NYE13728.1"/>
    <property type="molecule type" value="Genomic_DNA"/>
</dbReference>
<organism evidence="2 3">
    <name type="scientific">Actinomadura citrea</name>
    <dbReference type="NCBI Taxonomy" id="46158"/>
    <lineage>
        <taxon>Bacteria</taxon>
        <taxon>Bacillati</taxon>
        <taxon>Actinomycetota</taxon>
        <taxon>Actinomycetes</taxon>
        <taxon>Streptosporangiales</taxon>
        <taxon>Thermomonosporaceae</taxon>
        <taxon>Actinomadura</taxon>
    </lineage>
</organism>
<feature type="transmembrane region" description="Helical" evidence="1">
    <location>
        <begin position="34"/>
        <end position="55"/>
    </location>
</feature>
<feature type="transmembrane region" description="Helical" evidence="1">
    <location>
        <begin position="100"/>
        <end position="120"/>
    </location>
</feature>
<feature type="transmembrane region" description="Helical" evidence="1">
    <location>
        <begin position="272"/>
        <end position="292"/>
    </location>
</feature>
<keyword evidence="1" id="KW-0812">Transmembrane</keyword>
<evidence type="ECO:0000256" key="1">
    <source>
        <dbReference type="SAM" id="Phobius"/>
    </source>
</evidence>
<dbReference type="PROSITE" id="PS51257">
    <property type="entry name" value="PROKAR_LIPOPROTEIN"/>
    <property type="match status" value="1"/>
</dbReference>
<protein>
    <submittedName>
        <fullName evidence="2">Drug/metabolite transporter (DMT)-like permease</fullName>
    </submittedName>
</protein>
<proteinExistence type="predicted"/>
<accession>A0A7Y9GC34</accession>
<gene>
    <name evidence="2" type="ORF">BJ999_004024</name>
</gene>
<evidence type="ECO:0000313" key="2">
    <source>
        <dbReference type="EMBL" id="NYE13728.1"/>
    </source>
</evidence>
<feature type="transmembrane region" description="Helical" evidence="1">
    <location>
        <begin position="219"/>
        <end position="238"/>
    </location>
</feature>